<dbReference type="AlphaFoldDB" id="A0A6M4HEA3"/>
<sequence>MKRIFQVMAAAIVGVALAATSWAQAPEKKKVSIAVGGKNLFYYLPLTVAERKGYFKDEGLEVEIADFAGGARALQAMVGGSADMVSGAYEHTINMVAKKQPIKAVVLQAKYSSMVLILPKDKAAKYKSAKDLKGAKVGVTAPGSSTNMFINNLLVRGGLKPTDVSIVGVGTGAAAFAAMDKGELDAMVNLDPVISQLEATGKFVAVADSRTEKGMQEIYGGDYHASVIYITDEYIKKNPNTVQAVVNAMVRADRWIAKATPQEIVDLMPAEYKAGNPSLYKDALLKNMIGFSEDGMMSLKAAENVYKILVQFEPSVMAAGKMDLNQTFDNSFVKKAAAKYK</sequence>
<dbReference type="GO" id="GO:0042918">
    <property type="term" value="P:alkanesulfonate transmembrane transport"/>
    <property type="evidence" value="ECO:0007669"/>
    <property type="project" value="TreeGrafter"/>
</dbReference>
<dbReference type="GO" id="GO:0042597">
    <property type="term" value="C:periplasmic space"/>
    <property type="evidence" value="ECO:0007669"/>
    <property type="project" value="UniProtKB-SubCell"/>
</dbReference>
<dbReference type="Pfam" id="PF09084">
    <property type="entry name" value="NMT1"/>
    <property type="match status" value="1"/>
</dbReference>
<evidence type="ECO:0000259" key="5">
    <source>
        <dbReference type="SMART" id="SM00062"/>
    </source>
</evidence>
<comment type="similarity">
    <text evidence="2">Belongs to the bacterial solute-binding protein SsuA/TauA family.</text>
</comment>
<evidence type="ECO:0000313" key="7">
    <source>
        <dbReference type="Proteomes" id="UP000503096"/>
    </source>
</evidence>
<evidence type="ECO:0000256" key="3">
    <source>
        <dbReference type="ARBA" id="ARBA00022729"/>
    </source>
</evidence>
<dbReference type="KEGG" id="upl:DSM104440_03771"/>
<evidence type="ECO:0000256" key="4">
    <source>
        <dbReference type="SAM" id="SignalP"/>
    </source>
</evidence>
<dbReference type="InterPro" id="IPR001638">
    <property type="entry name" value="Solute-binding_3/MltF_N"/>
</dbReference>
<evidence type="ECO:0000256" key="2">
    <source>
        <dbReference type="ARBA" id="ARBA00010742"/>
    </source>
</evidence>
<dbReference type="RefSeq" id="WP_171165466.1">
    <property type="nucleotide sequence ID" value="NZ_CP053073.1"/>
</dbReference>
<dbReference type="SMART" id="SM00062">
    <property type="entry name" value="PBPb"/>
    <property type="match status" value="1"/>
</dbReference>
<feature type="signal peptide" evidence="4">
    <location>
        <begin position="1"/>
        <end position="18"/>
    </location>
</feature>
<dbReference type="InParanoid" id="A0A6M4HEA3"/>
<keyword evidence="3 4" id="KW-0732">Signal</keyword>
<dbReference type="PANTHER" id="PTHR30024:SF47">
    <property type="entry name" value="TAURINE-BINDING PERIPLASMIC PROTEIN"/>
    <property type="match status" value="1"/>
</dbReference>
<keyword evidence="7" id="KW-1185">Reference proteome</keyword>
<dbReference type="Gene3D" id="3.40.190.10">
    <property type="entry name" value="Periplasmic binding protein-like II"/>
    <property type="match status" value="2"/>
</dbReference>
<dbReference type="PANTHER" id="PTHR30024">
    <property type="entry name" value="ALIPHATIC SULFONATES-BINDING PROTEIN-RELATED"/>
    <property type="match status" value="1"/>
</dbReference>
<evidence type="ECO:0000313" key="6">
    <source>
        <dbReference type="EMBL" id="QJR16934.1"/>
    </source>
</evidence>
<dbReference type="Proteomes" id="UP000503096">
    <property type="component" value="Chromosome"/>
</dbReference>
<dbReference type="SUPFAM" id="SSF53850">
    <property type="entry name" value="Periplasmic binding protein-like II"/>
    <property type="match status" value="1"/>
</dbReference>
<name>A0A6M4HEA3_9PROT</name>
<organism evidence="6 7">
    <name type="scientific">Usitatibacter palustris</name>
    <dbReference type="NCBI Taxonomy" id="2732487"/>
    <lineage>
        <taxon>Bacteria</taxon>
        <taxon>Pseudomonadati</taxon>
        <taxon>Pseudomonadota</taxon>
        <taxon>Betaproteobacteria</taxon>
        <taxon>Nitrosomonadales</taxon>
        <taxon>Usitatibacteraceae</taxon>
        <taxon>Usitatibacter</taxon>
    </lineage>
</organism>
<accession>A0A6M4HEA3</accession>
<dbReference type="FunCoup" id="A0A6M4HEA3">
    <property type="interactions" value="111"/>
</dbReference>
<dbReference type="EMBL" id="CP053073">
    <property type="protein sequence ID" value="QJR16934.1"/>
    <property type="molecule type" value="Genomic_DNA"/>
</dbReference>
<reference evidence="6 7" key="1">
    <citation type="submission" date="2020-04" db="EMBL/GenBank/DDBJ databases">
        <title>Usitatibacter rugosus gen. nov., sp. nov. and Usitatibacter palustris sp. nov., novel members of Usitatibacteraceae fam. nov. within the order Nitrosomonadales isolated from soil.</title>
        <authorList>
            <person name="Huber K.J."/>
            <person name="Neumann-Schaal M."/>
            <person name="Geppert A."/>
            <person name="Luckner M."/>
            <person name="Wanner G."/>
            <person name="Overmann J."/>
        </authorList>
    </citation>
    <scope>NUCLEOTIDE SEQUENCE [LARGE SCALE GENOMIC DNA]</scope>
    <source>
        <strain evidence="6 7">Swamp67</strain>
    </source>
</reference>
<proteinExistence type="inferred from homology"/>
<feature type="domain" description="Solute-binding protein family 3/N-terminal" evidence="5">
    <location>
        <begin position="30"/>
        <end position="259"/>
    </location>
</feature>
<comment type="subcellular location">
    <subcellularLocation>
        <location evidence="1">Periplasm</location>
    </subcellularLocation>
</comment>
<dbReference type="InterPro" id="IPR015168">
    <property type="entry name" value="SsuA/THI5"/>
</dbReference>
<evidence type="ECO:0000256" key="1">
    <source>
        <dbReference type="ARBA" id="ARBA00004418"/>
    </source>
</evidence>
<gene>
    <name evidence="6" type="ORF">DSM104440_03771</name>
</gene>
<feature type="chain" id="PRO_5026995658" description="Solute-binding protein family 3/N-terminal domain-containing protein" evidence="4">
    <location>
        <begin position="19"/>
        <end position="341"/>
    </location>
</feature>
<protein>
    <recommendedName>
        <fullName evidence="5">Solute-binding protein family 3/N-terminal domain-containing protein</fullName>
    </recommendedName>
</protein>